<dbReference type="NCBIfam" id="TIGR02525">
    <property type="entry name" value="plasmid_TraJ"/>
    <property type="match status" value="1"/>
</dbReference>
<feature type="domain" description="Bacterial type II secretion system protein E" evidence="2">
    <location>
        <begin position="149"/>
        <end position="309"/>
    </location>
</feature>
<dbReference type="PANTHER" id="PTHR30486">
    <property type="entry name" value="TWITCHING MOTILITY PROTEIN PILT"/>
    <property type="match status" value="1"/>
</dbReference>
<dbReference type="RefSeq" id="WP_244915487.1">
    <property type="nucleotide sequence ID" value="NZ_QGHF01000010.1"/>
</dbReference>
<protein>
    <submittedName>
        <fullName evidence="3">Defect-in-organelle-trafficking protein DotB</fullName>
    </submittedName>
</protein>
<proteinExistence type="inferred from homology"/>
<dbReference type="SUPFAM" id="SSF52540">
    <property type="entry name" value="P-loop containing nucleoside triphosphate hydrolases"/>
    <property type="match status" value="1"/>
</dbReference>
<organism evidence="3 4">
    <name type="scientific">Pantoea allii</name>
    <dbReference type="NCBI Taxonomy" id="574096"/>
    <lineage>
        <taxon>Bacteria</taxon>
        <taxon>Pseudomonadati</taxon>
        <taxon>Pseudomonadota</taxon>
        <taxon>Gammaproteobacteria</taxon>
        <taxon>Enterobacterales</taxon>
        <taxon>Erwiniaceae</taxon>
        <taxon>Pantoea</taxon>
    </lineage>
</organism>
<dbReference type="InterPro" id="IPR013364">
    <property type="entry name" value="ATPase_plasmid-transfer_TraJ"/>
</dbReference>
<evidence type="ECO:0000313" key="3">
    <source>
        <dbReference type="EMBL" id="PWK94549.1"/>
    </source>
</evidence>
<evidence type="ECO:0000256" key="1">
    <source>
        <dbReference type="ARBA" id="ARBA00006611"/>
    </source>
</evidence>
<dbReference type="Gene3D" id="3.30.450.90">
    <property type="match status" value="1"/>
</dbReference>
<sequence length="389" mass="43818">MMSIEGFEPYPFVNGLDEDEFRGFLVWCAQQLVSDIHLQGDNHFVVGLHGRLRRASAFRVADEQMARLVDRVFTQEVRSQVMSGTPRDKALQLDGNETNRWGLGRGERIRFRVNLKQGTAGRQDKTIAWTLRIIPSLIPQLLDMGIESELLDVIIPAKGLAVWGGIMGSGKSTAVAASLRYCQKVFPDRKISTIEDPVEFILGDPEDILAPLQSGVGEDVVSFAEGIRADLRRAVSVMGVGEMRDRETIDAAIRAGDLGATCITTTHIDSPGDIFPRLINEYPYESRDAMARALLSVLQYVVVQTLLRTTDGRRTAVREYIIIDDDLREKLHDMPWPRWSSQINAIIRGEKRRIIDKAWALYLNKRIDADELRVVMSPSQRREFEKGAL</sequence>
<dbReference type="InterPro" id="IPR001482">
    <property type="entry name" value="T2SS/T4SS_dom"/>
</dbReference>
<evidence type="ECO:0000259" key="2">
    <source>
        <dbReference type="Pfam" id="PF00437"/>
    </source>
</evidence>
<dbReference type="GO" id="GO:0016887">
    <property type="term" value="F:ATP hydrolysis activity"/>
    <property type="evidence" value="ECO:0007669"/>
    <property type="project" value="InterPro"/>
</dbReference>
<evidence type="ECO:0000313" key="4">
    <source>
        <dbReference type="Proteomes" id="UP000245981"/>
    </source>
</evidence>
<dbReference type="InterPro" id="IPR050921">
    <property type="entry name" value="T4SS_GSP_E_ATPase"/>
</dbReference>
<dbReference type="InterPro" id="IPR027417">
    <property type="entry name" value="P-loop_NTPase"/>
</dbReference>
<accession>A0A2V2BDD0</accession>
<name>A0A2V2BDD0_9GAMM</name>
<comment type="similarity">
    <text evidence="1">Belongs to the GSP E family.</text>
</comment>
<comment type="caution">
    <text evidence="3">The sequence shown here is derived from an EMBL/GenBank/DDBJ whole genome shotgun (WGS) entry which is preliminary data.</text>
</comment>
<dbReference type="Gene3D" id="3.40.50.300">
    <property type="entry name" value="P-loop containing nucleotide triphosphate hydrolases"/>
    <property type="match status" value="1"/>
</dbReference>
<reference evidence="3 4" key="1">
    <citation type="submission" date="2018-05" db="EMBL/GenBank/DDBJ databases">
        <title>Genomic Encyclopedia of Type Strains, Phase IV (KMG-V): Genome sequencing to study the core and pangenomes of soil and plant-associated prokaryotes.</title>
        <authorList>
            <person name="Whitman W."/>
        </authorList>
    </citation>
    <scope>NUCLEOTIDE SEQUENCE [LARGE SCALE GENOMIC DNA]</scope>
    <source>
        <strain evidence="3 4">PNA 200-10</strain>
    </source>
</reference>
<dbReference type="EMBL" id="QGHF01000010">
    <property type="protein sequence ID" value="PWK94549.1"/>
    <property type="molecule type" value="Genomic_DNA"/>
</dbReference>
<dbReference type="AlphaFoldDB" id="A0A2V2BDD0"/>
<dbReference type="PANTHER" id="PTHR30486:SF6">
    <property type="entry name" value="TYPE IV PILUS RETRACTATION ATPASE PILT"/>
    <property type="match status" value="1"/>
</dbReference>
<dbReference type="Proteomes" id="UP000245981">
    <property type="component" value="Unassembled WGS sequence"/>
</dbReference>
<gene>
    <name evidence="3" type="ORF">C7431_11043</name>
</gene>
<dbReference type="Pfam" id="PF00437">
    <property type="entry name" value="T2SSE"/>
    <property type="match status" value="1"/>
</dbReference>